<proteinExistence type="predicted"/>
<comment type="caution">
    <text evidence="1">The sequence shown here is derived from an EMBL/GenBank/DDBJ whole genome shotgun (WGS) entry which is preliminary data.</text>
</comment>
<evidence type="ECO:0000313" key="2">
    <source>
        <dbReference type="Proteomes" id="UP001066276"/>
    </source>
</evidence>
<dbReference type="EMBL" id="JANPWB010000010">
    <property type="protein sequence ID" value="KAJ1142511.1"/>
    <property type="molecule type" value="Genomic_DNA"/>
</dbReference>
<reference evidence="1" key="1">
    <citation type="journal article" date="2022" name="bioRxiv">
        <title>Sequencing and chromosome-scale assembly of the giantPleurodeles waltlgenome.</title>
        <authorList>
            <person name="Brown T."/>
            <person name="Elewa A."/>
            <person name="Iarovenko S."/>
            <person name="Subramanian E."/>
            <person name="Araus A.J."/>
            <person name="Petzold A."/>
            <person name="Susuki M."/>
            <person name="Suzuki K.-i.T."/>
            <person name="Hayashi T."/>
            <person name="Toyoda A."/>
            <person name="Oliveira C."/>
            <person name="Osipova E."/>
            <person name="Leigh N.D."/>
            <person name="Simon A."/>
            <person name="Yun M.H."/>
        </authorList>
    </citation>
    <scope>NUCLEOTIDE SEQUENCE</scope>
    <source>
        <strain evidence="1">20211129_DDA</strain>
        <tissue evidence="1">Liver</tissue>
    </source>
</reference>
<protein>
    <submittedName>
        <fullName evidence="1">Uncharacterized protein</fullName>
    </submittedName>
</protein>
<name>A0AAV7QT29_PLEWA</name>
<organism evidence="1 2">
    <name type="scientific">Pleurodeles waltl</name>
    <name type="common">Iberian ribbed newt</name>
    <dbReference type="NCBI Taxonomy" id="8319"/>
    <lineage>
        <taxon>Eukaryota</taxon>
        <taxon>Metazoa</taxon>
        <taxon>Chordata</taxon>
        <taxon>Craniata</taxon>
        <taxon>Vertebrata</taxon>
        <taxon>Euteleostomi</taxon>
        <taxon>Amphibia</taxon>
        <taxon>Batrachia</taxon>
        <taxon>Caudata</taxon>
        <taxon>Salamandroidea</taxon>
        <taxon>Salamandridae</taxon>
        <taxon>Pleurodelinae</taxon>
        <taxon>Pleurodeles</taxon>
    </lineage>
</organism>
<sequence length="91" mass="10215">MVRCFCDAELVCTLRPFLDILGFATLPWICCYKASGTKQPEDENDAVEDSCDAEDEHDMEDDENLKMILALTGILEDITFALLAELSLRLP</sequence>
<keyword evidence="2" id="KW-1185">Reference proteome</keyword>
<dbReference type="AlphaFoldDB" id="A0AAV7QT29"/>
<gene>
    <name evidence="1" type="ORF">NDU88_008825</name>
</gene>
<accession>A0AAV7QT29</accession>
<evidence type="ECO:0000313" key="1">
    <source>
        <dbReference type="EMBL" id="KAJ1142511.1"/>
    </source>
</evidence>
<dbReference type="Proteomes" id="UP001066276">
    <property type="component" value="Chromosome 6"/>
</dbReference>